<name>A0A4S8JR99_MUSBA</name>
<proteinExistence type="predicted"/>
<dbReference type="EMBL" id="PYDT01000004">
    <property type="protein sequence ID" value="THU64573.1"/>
    <property type="molecule type" value="Genomic_DNA"/>
</dbReference>
<organism evidence="1 2">
    <name type="scientific">Musa balbisiana</name>
    <name type="common">Banana</name>
    <dbReference type="NCBI Taxonomy" id="52838"/>
    <lineage>
        <taxon>Eukaryota</taxon>
        <taxon>Viridiplantae</taxon>
        <taxon>Streptophyta</taxon>
        <taxon>Embryophyta</taxon>
        <taxon>Tracheophyta</taxon>
        <taxon>Spermatophyta</taxon>
        <taxon>Magnoliopsida</taxon>
        <taxon>Liliopsida</taxon>
        <taxon>Zingiberales</taxon>
        <taxon>Musaceae</taxon>
        <taxon>Musa</taxon>
    </lineage>
</organism>
<evidence type="ECO:0000313" key="1">
    <source>
        <dbReference type="EMBL" id="THU64573.1"/>
    </source>
</evidence>
<accession>A0A4S8JR99</accession>
<keyword evidence="2" id="KW-1185">Reference proteome</keyword>
<gene>
    <name evidence="1" type="ORF">C4D60_Mb01t27880</name>
</gene>
<evidence type="ECO:0000313" key="2">
    <source>
        <dbReference type="Proteomes" id="UP000317650"/>
    </source>
</evidence>
<reference evidence="1 2" key="1">
    <citation type="journal article" date="2019" name="Nat. Plants">
        <title>Genome sequencing of Musa balbisiana reveals subgenome evolution and function divergence in polyploid bananas.</title>
        <authorList>
            <person name="Yao X."/>
        </authorList>
    </citation>
    <scope>NUCLEOTIDE SEQUENCE [LARGE SCALE GENOMIC DNA]</scope>
    <source>
        <strain evidence="2">cv. DH-PKW</strain>
        <tissue evidence="1">Leaves</tissue>
    </source>
</reference>
<comment type="caution">
    <text evidence="1">The sequence shown here is derived from an EMBL/GenBank/DDBJ whole genome shotgun (WGS) entry which is preliminary data.</text>
</comment>
<dbReference type="AlphaFoldDB" id="A0A4S8JR99"/>
<sequence>MRLRGLVREWCTHLKLLLVGSFAQLTKEFKLYYLRNVCLRLSMVMLLEVKQGEEETLFDLSLHSPTKSEVNGMSGGRFGRIENPKRDYSIVA</sequence>
<protein>
    <submittedName>
        <fullName evidence="1">Uncharacterized protein</fullName>
    </submittedName>
</protein>
<dbReference type="Proteomes" id="UP000317650">
    <property type="component" value="Chromosome 1"/>
</dbReference>